<dbReference type="Pfam" id="PF01520">
    <property type="entry name" value="Amidase_3"/>
    <property type="match status" value="1"/>
</dbReference>
<gene>
    <name evidence="6" type="ORF">Rain11_0542</name>
</gene>
<keyword evidence="4" id="KW-1133">Transmembrane helix</keyword>
<dbReference type="PANTHER" id="PTHR30404:SF0">
    <property type="entry name" value="N-ACETYLMURAMOYL-L-ALANINE AMIDASE AMIC"/>
    <property type="match status" value="1"/>
</dbReference>
<dbReference type="PANTHER" id="PTHR30404">
    <property type="entry name" value="N-ACETYLMURAMOYL-L-ALANINE AMIDASE"/>
    <property type="match status" value="1"/>
</dbReference>
<dbReference type="FunFam" id="3.40.630.40:FF:000005">
    <property type="entry name" value="N-acetylmuramoyl-L-alanine amidase (AmiA)"/>
    <property type="match status" value="1"/>
</dbReference>
<dbReference type="GO" id="GO:0008745">
    <property type="term" value="F:N-acetylmuramoyl-L-alanine amidase activity"/>
    <property type="evidence" value="ECO:0007669"/>
    <property type="project" value="UniProtKB-EC"/>
</dbReference>
<dbReference type="EMBL" id="NKXO01000006">
    <property type="protein sequence ID" value="PKQ70459.1"/>
    <property type="molecule type" value="Genomic_DNA"/>
</dbReference>
<dbReference type="SUPFAM" id="SSF53187">
    <property type="entry name" value="Zn-dependent exopeptidases"/>
    <property type="match status" value="1"/>
</dbReference>
<dbReference type="InterPro" id="IPR002508">
    <property type="entry name" value="MurNAc-LAA_cat"/>
</dbReference>
<dbReference type="GO" id="GO:0030288">
    <property type="term" value="C:outer membrane-bounded periplasmic space"/>
    <property type="evidence" value="ECO:0007669"/>
    <property type="project" value="TreeGrafter"/>
</dbReference>
<evidence type="ECO:0000256" key="2">
    <source>
        <dbReference type="ARBA" id="ARBA00011901"/>
    </source>
</evidence>
<evidence type="ECO:0000313" key="6">
    <source>
        <dbReference type="EMBL" id="PKQ70459.1"/>
    </source>
</evidence>
<comment type="catalytic activity">
    <reaction evidence="1">
        <text>Hydrolyzes the link between N-acetylmuramoyl residues and L-amino acid residues in certain cell-wall glycopeptides.</text>
        <dbReference type="EC" id="3.5.1.28"/>
    </reaction>
</comment>
<dbReference type="InterPro" id="IPR050695">
    <property type="entry name" value="N-acetylmuramoyl_amidase_3"/>
</dbReference>
<dbReference type="SMART" id="SM00646">
    <property type="entry name" value="Ami_3"/>
    <property type="match status" value="1"/>
</dbReference>
<dbReference type="OrthoDB" id="9806267at2"/>
<organism evidence="6 7">
    <name type="scientific">Raineya orbicola</name>
    <dbReference type="NCBI Taxonomy" id="2016530"/>
    <lineage>
        <taxon>Bacteria</taxon>
        <taxon>Pseudomonadati</taxon>
        <taxon>Bacteroidota</taxon>
        <taxon>Cytophagia</taxon>
        <taxon>Cytophagales</taxon>
        <taxon>Raineyaceae</taxon>
        <taxon>Raineya</taxon>
    </lineage>
</organism>
<accession>A0A2N3IJG5</accession>
<evidence type="ECO:0000313" key="7">
    <source>
        <dbReference type="Proteomes" id="UP000233387"/>
    </source>
</evidence>
<protein>
    <recommendedName>
        <fullName evidence="2">N-acetylmuramoyl-L-alanine amidase</fullName>
        <ecNumber evidence="2">3.5.1.28</ecNumber>
    </recommendedName>
</protein>
<name>A0A2N3IJG5_9BACT</name>
<evidence type="ECO:0000256" key="3">
    <source>
        <dbReference type="ARBA" id="ARBA00022801"/>
    </source>
</evidence>
<keyword evidence="4" id="KW-0472">Membrane</keyword>
<dbReference type="EC" id="3.5.1.28" evidence="2"/>
<evidence type="ECO:0000256" key="1">
    <source>
        <dbReference type="ARBA" id="ARBA00001561"/>
    </source>
</evidence>
<keyword evidence="7" id="KW-1185">Reference proteome</keyword>
<dbReference type="AlphaFoldDB" id="A0A2N3IJG5"/>
<comment type="caution">
    <text evidence="6">The sequence shown here is derived from an EMBL/GenBank/DDBJ whole genome shotgun (WGS) entry which is preliminary data.</text>
</comment>
<dbReference type="Proteomes" id="UP000233387">
    <property type="component" value="Unassembled WGS sequence"/>
</dbReference>
<evidence type="ECO:0000259" key="5">
    <source>
        <dbReference type="SMART" id="SM00646"/>
    </source>
</evidence>
<keyword evidence="4" id="KW-0812">Transmembrane</keyword>
<dbReference type="Gene3D" id="3.40.630.40">
    <property type="entry name" value="Zn-dependent exopeptidases"/>
    <property type="match status" value="1"/>
</dbReference>
<feature type="domain" description="MurNAc-LAA" evidence="5">
    <location>
        <begin position="112"/>
        <end position="276"/>
    </location>
</feature>
<dbReference type="CDD" id="cd02696">
    <property type="entry name" value="MurNAc-LAA"/>
    <property type="match status" value="1"/>
</dbReference>
<feature type="transmembrane region" description="Helical" evidence="4">
    <location>
        <begin position="21"/>
        <end position="38"/>
    </location>
</feature>
<dbReference type="GO" id="GO:0009253">
    <property type="term" value="P:peptidoglycan catabolic process"/>
    <property type="evidence" value="ECO:0007669"/>
    <property type="project" value="InterPro"/>
</dbReference>
<sequence>MGSRLFQNSCKTIKKKYSWSIFSVAIIVLIFVSLASVSPKKPFLYKIRTVVIDPGHGGQDPGTIHPTKKIQEKDIVLPVALELGATIKKYLPEVNVIYTRTTDTFVELYKRAEIANRSNADVFISLHCNAMDIKKDKKRAEVKGLEVFVMGPHANQENLEVAKRENAVILLEDNYKKNYGGFDPNSPQAHIIMTSIQNNYLENSLHLATLIDKQFSERLHRPTRGIKQAGFVVLRRVACTSILVELGYVTNDEEVEYMTDTWNQTLMASAIYRAFRDFKNEVEK</sequence>
<evidence type="ECO:0000256" key="4">
    <source>
        <dbReference type="SAM" id="Phobius"/>
    </source>
</evidence>
<reference evidence="6 7" key="1">
    <citation type="submission" date="2017-06" db="EMBL/GenBank/DDBJ databases">
        <title>Raineya orbicola gen. nov., sp. nov. a slightly thermophilic bacterium of the phylum Bacteroidetes and the description of Raineyaceae fam. nov.</title>
        <authorList>
            <person name="Albuquerque L."/>
            <person name="Polonia A.R.M."/>
            <person name="Barroso C."/>
            <person name="Froufe H.J.C."/>
            <person name="Lage O."/>
            <person name="Lobo-Da-Cunha A."/>
            <person name="Egas C."/>
            <person name="Da Costa M.S."/>
        </authorList>
    </citation>
    <scope>NUCLEOTIDE SEQUENCE [LARGE SCALE GENOMIC DNA]</scope>
    <source>
        <strain evidence="6 7">SPSPC-11</strain>
    </source>
</reference>
<dbReference type="RefSeq" id="WP_101357799.1">
    <property type="nucleotide sequence ID" value="NZ_NKXO01000006.1"/>
</dbReference>
<keyword evidence="3" id="KW-0378">Hydrolase</keyword>
<proteinExistence type="predicted"/>